<dbReference type="SUPFAM" id="SSF55144">
    <property type="entry name" value="LigT-like"/>
    <property type="match status" value="1"/>
</dbReference>
<comment type="similarity">
    <text evidence="2">Belongs to the 2H phosphoesterase superfamily. ThpR family.</text>
</comment>
<feature type="active site" description="Proton donor" evidence="2">
    <location>
        <position position="42"/>
    </location>
</feature>
<dbReference type="GO" id="GO:0004113">
    <property type="term" value="F:2',3'-cyclic-nucleotide 3'-phosphodiesterase activity"/>
    <property type="evidence" value="ECO:0007669"/>
    <property type="project" value="InterPro"/>
</dbReference>
<reference evidence="3 4" key="1">
    <citation type="submission" date="2014-05" db="EMBL/GenBank/DDBJ databases">
        <title>Complete genome sequence of Corynebacterium marinum DSM 44953.</title>
        <authorList>
            <person name="Schaffert L."/>
            <person name="Albersmeier A."/>
            <person name="Kalinowski J."/>
            <person name="Ruckert C."/>
        </authorList>
    </citation>
    <scope>NUCLEOTIDE SEQUENCE [LARGE SCALE GENOMIC DNA]</scope>
    <source>
        <strain evidence="3 4">DSM 44953</strain>
    </source>
</reference>
<feature type="short sequence motif" description="HXTX 1" evidence="2">
    <location>
        <begin position="42"/>
        <end position="45"/>
    </location>
</feature>
<proteinExistence type="inferred from homology"/>
<protein>
    <recommendedName>
        <fullName evidence="2">RNA 2',3'-cyclic phosphodiesterase</fullName>
        <shortName evidence="2">RNA 2',3'-CPDase</shortName>
        <ecNumber evidence="2">3.1.4.58</ecNumber>
    </recommendedName>
</protein>
<dbReference type="OrthoDB" id="9787070at2"/>
<evidence type="ECO:0000313" key="4">
    <source>
        <dbReference type="Proteomes" id="UP000031928"/>
    </source>
</evidence>
<dbReference type="STRING" id="1224162.B840_09305"/>
<evidence type="ECO:0000256" key="1">
    <source>
        <dbReference type="ARBA" id="ARBA00022801"/>
    </source>
</evidence>
<feature type="active site" description="Proton acceptor" evidence="2">
    <location>
        <position position="119"/>
    </location>
</feature>
<gene>
    <name evidence="3" type="ORF">B840_09305</name>
</gene>
<evidence type="ECO:0000256" key="2">
    <source>
        <dbReference type="HAMAP-Rule" id="MF_01940"/>
    </source>
</evidence>
<dbReference type="Gene3D" id="3.90.1140.10">
    <property type="entry name" value="Cyclic phosphodiesterase"/>
    <property type="match status" value="1"/>
</dbReference>
<dbReference type="AlphaFoldDB" id="A0A0B6TT85"/>
<dbReference type="EMBL" id="CP007790">
    <property type="protein sequence ID" value="AJK69454.1"/>
    <property type="molecule type" value="Genomic_DNA"/>
</dbReference>
<keyword evidence="3" id="KW-0436">Ligase</keyword>
<dbReference type="PANTHER" id="PTHR35561">
    <property type="entry name" value="RNA 2',3'-CYCLIC PHOSPHODIESTERASE"/>
    <property type="match status" value="1"/>
</dbReference>
<keyword evidence="1 2" id="KW-0378">Hydrolase</keyword>
<dbReference type="GO" id="GO:0016874">
    <property type="term" value="F:ligase activity"/>
    <property type="evidence" value="ECO:0007669"/>
    <property type="project" value="UniProtKB-KW"/>
</dbReference>
<feature type="short sequence motif" description="HXTX 2" evidence="2">
    <location>
        <begin position="119"/>
        <end position="122"/>
    </location>
</feature>
<dbReference type="InterPro" id="IPR009097">
    <property type="entry name" value="Cyclic_Pdiesterase"/>
</dbReference>
<dbReference type="KEGG" id="cmq:B840_09305"/>
<dbReference type="EC" id="3.1.4.58" evidence="2"/>
<dbReference type="InterPro" id="IPR004175">
    <property type="entry name" value="RNA_CPDase"/>
</dbReference>
<sequence>MKRLFSALLISDEAREHLVHALRPIRENHRQGLRWTDPDNWHITLSFYGNQPNDHTDLTGHLAQAAGASGPLRLRLRGAGSFANRVLWIGVGGEVAPLKALMADTVIDLDNPPPAQKPHVTIARTRERWLVAELVHALLVYEGPEFLCEELVLMESRLGEGRSGGSRYEVLERIRLG</sequence>
<dbReference type="HAMAP" id="MF_01940">
    <property type="entry name" value="RNA_CPDase"/>
    <property type="match status" value="1"/>
</dbReference>
<comment type="function">
    <text evidence="2">Hydrolyzes RNA 2',3'-cyclic phosphodiester to an RNA 2'-phosphomonoester.</text>
</comment>
<dbReference type="Pfam" id="PF13563">
    <property type="entry name" value="2_5_RNA_ligase2"/>
    <property type="match status" value="1"/>
</dbReference>
<dbReference type="RefSeq" id="WP_042621892.1">
    <property type="nucleotide sequence ID" value="NZ_CP007790.1"/>
</dbReference>
<dbReference type="PANTHER" id="PTHR35561:SF1">
    <property type="entry name" value="RNA 2',3'-CYCLIC PHOSPHODIESTERASE"/>
    <property type="match status" value="1"/>
</dbReference>
<dbReference type="GO" id="GO:0008664">
    <property type="term" value="F:RNA 2',3'-cyclic 3'-phosphodiesterase activity"/>
    <property type="evidence" value="ECO:0007669"/>
    <property type="project" value="UniProtKB-EC"/>
</dbReference>
<comment type="catalytic activity">
    <reaction evidence="2">
        <text>a 3'-end 2',3'-cyclophospho-ribonucleotide-RNA + H2O = a 3'-end 2'-phospho-ribonucleotide-RNA + H(+)</text>
        <dbReference type="Rhea" id="RHEA:11828"/>
        <dbReference type="Rhea" id="RHEA-COMP:10464"/>
        <dbReference type="Rhea" id="RHEA-COMP:17353"/>
        <dbReference type="ChEBI" id="CHEBI:15377"/>
        <dbReference type="ChEBI" id="CHEBI:15378"/>
        <dbReference type="ChEBI" id="CHEBI:83064"/>
        <dbReference type="ChEBI" id="CHEBI:173113"/>
        <dbReference type="EC" id="3.1.4.58"/>
    </reaction>
</comment>
<accession>A0A0B6TT85</accession>
<organism evidence="3 4">
    <name type="scientific">Corynebacterium marinum DSM 44953</name>
    <dbReference type="NCBI Taxonomy" id="1224162"/>
    <lineage>
        <taxon>Bacteria</taxon>
        <taxon>Bacillati</taxon>
        <taxon>Actinomycetota</taxon>
        <taxon>Actinomycetes</taxon>
        <taxon>Mycobacteriales</taxon>
        <taxon>Corynebacteriaceae</taxon>
        <taxon>Corynebacterium</taxon>
    </lineage>
</organism>
<dbReference type="HOGENOM" id="CLU_081251_1_0_11"/>
<dbReference type="Proteomes" id="UP000031928">
    <property type="component" value="Chromosome"/>
</dbReference>
<name>A0A0B6TT85_9CORY</name>
<evidence type="ECO:0000313" key="3">
    <source>
        <dbReference type="EMBL" id="AJK69454.1"/>
    </source>
</evidence>
<keyword evidence="4" id="KW-1185">Reference proteome</keyword>
<dbReference type="NCBIfam" id="TIGR02258">
    <property type="entry name" value="2_5_ligase"/>
    <property type="match status" value="1"/>
</dbReference>